<dbReference type="GO" id="GO:0006508">
    <property type="term" value="P:proteolysis"/>
    <property type="evidence" value="ECO:0007669"/>
    <property type="project" value="InterPro"/>
</dbReference>
<dbReference type="Pfam" id="PF23658">
    <property type="entry name" value="PDZ_CPAF_rel"/>
    <property type="match status" value="1"/>
</dbReference>
<dbReference type="Gene3D" id="3.90.226.10">
    <property type="entry name" value="2-enoyl-CoA Hydratase, Chain A, domain 1"/>
    <property type="match status" value="1"/>
</dbReference>
<name>A0A9W9F2U9_9EURO</name>
<reference evidence="5" key="1">
    <citation type="submission" date="2022-11" db="EMBL/GenBank/DDBJ databases">
        <authorList>
            <person name="Petersen C."/>
        </authorList>
    </citation>
    <scope>NUCLEOTIDE SEQUENCE</scope>
    <source>
        <strain evidence="5">IBT 34128</strain>
    </source>
</reference>
<gene>
    <name evidence="5" type="ORF">NUU61_007426</name>
</gene>
<comment type="caution">
    <text evidence="5">The sequence shown here is derived from an EMBL/GenBank/DDBJ whole genome shotgun (WGS) entry which is preliminary data.</text>
</comment>
<dbReference type="SUPFAM" id="SSF52096">
    <property type="entry name" value="ClpP/crotonase"/>
    <property type="match status" value="1"/>
</dbReference>
<evidence type="ECO:0000259" key="4">
    <source>
        <dbReference type="Pfam" id="PF23658"/>
    </source>
</evidence>
<evidence type="ECO:0000259" key="3">
    <source>
        <dbReference type="Pfam" id="PF03572"/>
    </source>
</evidence>
<dbReference type="AlphaFoldDB" id="A0A9W9F2U9"/>
<protein>
    <submittedName>
        <fullName evidence="5">Interphotoreceptor retinol-binding</fullName>
    </submittedName>
</protein>
<dbReference type="OrthoDB" id="27214at2759"/>
<sequence>MYFATLLAPVALAAVANARTADNVEPCAQVSKLVTAADQSKTNVRVPHQLAHQCLMSMPFDSDCAVSFLKQVRKTLEFQSTVDILKNPPSGYAFPSVDLLGGIDKIADKAKSKHYSSQFEMDLELSKLVKSAHDGHLTLQLCSQNVFSYEIDMPLVSISSDGLTPPEVYTLNDAKLQKAGTEGVSKLVSINGTDAAKYLESYAASQNLHDRDAQYNRLFPAVARSVTNTAIDQNGIWASTKDWTDGDHLSLKFANGSVKSIPKTAKPSERFFDYANGTLIYNIQCLPRSLSSSSGSSSSGAEQASSEVPGLPKTSWRNSDNSIAGYFSSVSGLHDTAILFLPTFSSRASEVAQVATDFLHNATAAGKKNVLIDLAANPGGFMSAGIDLSRIFFPDATPYTATRFRAHDAAKYLTKAFSRDTSPDTSNIYAYKQMVKPDQKTGFSSWSDLYGPHQTLGSSSSSLLANFNYTATSNKVYPINGYGSIPLNPKKALFSAKNIAIITDGDCLSTCAFFIKLMKRQGVRTIAFGGRPQQAPMQGVGGVKGGQSLGVNYINGYIQQANKLIQKSAGSSKPLLTTAEWRTLNESSPSLAPSLAWGGNVNLRNEYDPHDDQTPLQFVYEAAECRRFYTMDDYLQRESVWQAAAKAMFGDGECVKGSTKGKGSLDA</sequence>
<dbReference type="Proteomes" id="UP001141434">
    <property type="component" value="Unassembled WGS sequence"/>
</dbReference>
<dbReference type="EMBL" id="JAPMSZ010000009">
    <property type="protein sequence ID" value="KAJ5092556.1"/>
    <property type="molecule type" value="Genomic_DNA"/>
</dbReference>
<keyword evidence="2" id="KW-0732">Signal</keyword>
<dbReference type="PANTHER" id="PTHR37049">
    <property type="entry name" value="PEPTIDASE S41 FAMILY PROTEIN"/>
    <property type="match status" value="1"/>
</dbReference>
<evidence type="ECO:0000256" key="2">
    <source>
        <dbReference type="SAM" id="SignalP"/>
    </source>
</evidence>
<dbReference type="InterPro" id="IPR005151">
    <property type="entry name" value="Tail-specific_protease"/>
</dbReference>
<dbReference type="Pfam" id="PF03572">
    <property type="entry name" value="Peptidase_S41"/>
    <property type="match status" value="1"/>
</dbReference>
<feature type="region of interest" description="Disordered" evidence="1">
    <location>
        <begin position="294"/>
        <end position="316"/>
    </location>
</feature>
<feature type="domain" description="Tail specific protease" evidence="3">
    <location>
        <begin position="336"/>
        <end position="526"/>
    </location>
</feature>
<dbReference type="GO" id="GO:0008236">
    <property type="term" value="F:serine-type peptidase activity"/>
    <property type="evidence" value="ECO:0007669"/>
    <property type="project" value="InterPro"/>
</dbReference>
<evidence type="ECO:0000313" key="6">
    <source>
        <dbReference type="Proteomes" id="UP001141434"/>
    </source>
</evidence>
<proteinExistence type="predicted"/>
<keyword evidence="6" id="KW-1185">Reference proteome</keyword>
<reference evidence="5" key="2">
    <citation type="journal article" date="2023" name="IMA Fungus">
        <title>Comparative genomic study of the Penicillium genus elucidates a diverse pangenome and 15 lateral gene transfer events.</title>
        <authorList>
            <person name="Petersen C."/>
            <person name="Sorensen T."/>
            <person name="Nielsen M.R."/>
            <person name="Sondergaard T.E."/>
            <person name="Sorensen J.L."/>
            <person name="Fitzpatrick D.A."/>
            <person name="Frisvad J.C."/>
            <person name="Nielsen K.L."/>
        </authorList>
    </citation>
    <scope>NUCLEOTIDE SEQUENCE</scope>
    <source>
        <strain evidence="5">IBT 34128</strain>
    </source>
</reference>
<dbReference type="GeneID" id="81397120"/>
<dbReference type="InterPro" id="IPR056186">
    <property type="entry name" value="PDZ_CPAF-rel"/>
</dbReference>
<dbReference type="RefSeq" id="XP_056510751.1">
    <property type="nucleotide sequence ID" value="XM_056657951.1"/>
</dbReference>
<dbReference type="PANTHER" id="PTHR37049:SF4">
    <property type="entry name" value="RHODANESE DOMAIN-CONTAINING PROTEIN"/>
    <property type="match status" value="1"/>
</dbReference>
<accession>A0A9W9F2U9</accession>
<evidence type="ECO:0000313" key="5">
    <source>
        <dbReference type="EMBL" id="KAJ5092556.1"/>
    </source>
</evidence>
<feature type="chain" id="PRO_5040774375" evidence="2">
    <location>
        <begin position="19"/>
        <end position="667"/>
    </location>
</feature>
<organism evidence="5 6">
    <name type="scientific">Penicillium alfredii</name>
    <dbReference type="NCBI Taxonomy" id="1506179"/>
    <lineage>
        <taxon>Eukaryota</taxon>
        <taxon>Fungi</taxon>
        <taxon>Dikarya</taxon>
        <taxon>Ascomycota</taxon>
        <taxon>Pezizomycotina</taxon>
        <taxon>Eurotiomycetes</taxon>
        <taxon>Eurotiomycetidae</taxon>
        <taxon>Eurotiales</taxon>
        <taxon>Aspergillaceae</taxon>
        <taxon>Penicillium</taxon>
    </lineage>
</organism>
<dbReference type="InterPro" id="IPR029045">
    <property type="entry name" value="ClpP/crotonase-like_dom_sf"/>
</dbReference>
<feature type="signal peptide" evidence="2">
    <location>
        <begin position="1"/>
        <end position="18"/>
    </location>
</feature>
<dbReference type="InterPro" id="IPR052766">
    <property type="entry name" value="S41A_metabolite_peptidase"/>
</dbReference>
<evidence type="ECO:0000256" key="1">
    <source>
        <dbReference type="SAM" id="MobiDB-lite"/>
    </source>
</evidence>
<feature type="compositionally biased region" description="Low complexity" evidence="1">
    <location>
        <begin position="294"/>
        <end position="307"/>
    </location>
</feature>
<feature type="domain" description="CPAF-like PDZ" evidence="4">
    <location>
        <begin position="151"/>
        <end position="271"/>
    </location>
</feature>